<evidence type="ECO:0000256" key="6">
    <source>
        <dbReference type="SAM" id="SignalP"/>
    </source>
</evidence>
<comment type="caution">
    <text evidence="8">The sequence shown here is derived from an EMBL/GenBank/DDBJ whole genome shotgun (WGS) entry which is preliminary data.</text>
</comment>
<gene>
    <name evidence="8" type="ORF">EV655_102187</name>
</gene>
<evidence type="ECO:0000313" key="9">
    <source>
        <dbReference type="Proteomes" id="UP000295142"/>
    </source>
</evidence>
<organism evidence="8 9">
    <name type="scientific">Rhodovulum euryhalinum</name>
    <dbReference type="NCBI Taxonomy" id="35805"/>
    <lineage>
        <taxon>Bacteria</taxon>
        <taxon>Pseudomonadati</taxon>
        <taxon>Pseudomonadota</taxon>
        <taxon>Alphaproteobacteria</taxon>
        <taxon>Rhodobacterales</taxon>
        <taxon>Paracoccaceae</taxon>
        <taxon>Rhodovulum</taxon>
    </lineage>
</organism>
<dbReference type="Proteomes" id="UP000295142">
    <property type="component" value="Unassembled WGS sequence"/>
</dbReference>
<accession>A0A4R2KLF0</accession>
<dbReference type="SMART" id="SM00925">
    <property type="entry name" value="MltA"/>
    <property type="match status" value="1"/>
</dbReference>
<dbReference type="PANTHER" id="PTHR30124">
    <property type="entry name" value="MEMBRANE-BOUND LYTIC MUREIN TRANSGLYCOSYLASE A"/>
    <property type="match status" value="1"/>
</dbReference>
<name>A0A4R2KLF0_9RHOB</name>
<dbReference type="SUPFAM" id="SSF50685">
    <property type="entry name" value="Barwin-like endoglucanases"/>
    <property type="match status" value="1"/>
</dbReference>
<feature type="domain" description="Lytic transglycosylase MltA" evidence="7">
    <location>
        <begin position="102"/>
        <end position="237"/>
    </location>
</feature>
<dbReference type="EC" id="4.2.2.n1" evidence="2"/>
<dbReference type="GO" id="GO:0019867">
    <property type="term" value="C:outer membrane"/>
    <property type="evidence" value="ECO:0007669"/>
    <property type="project" value="InterPro"/>
</dbReference>
<dbReference type="CDD" id="cd14668">
    <property type="entry name" value="mlta_B"/>
    <property type="match status" value="1"/>
</dbReference>
<dbReference type="GO" id="GO:0009253">
    <property type="term" value="P:peptidoglycan catabolic process"/>
    <property type="evidence" value="ECO:0007669"/>
    <property type="project" value="TreeGrafter"/>
</dbReference>
<dbReference type="Gene3D" id="2.40.40.10">
    <property type="entry name" value="RlpA-like domain"/>
    <property type="match status" value="2"/>
</dbReference>
<proteinExistence type="predicted"/>
<evidence type="ECO:0000256" key="1">
    <source>
        <dbReference type="ARBA" id="ARBA00001420"/>
    </source>
</evidence>
<dbReference type="GO" id="GO:0008933">
    <property type="term" value="F:peptidoglycan lytic transglycosylase activity"/>
    <property type="evidence" value="ECO:0007669"/>
    <property type="project" value="TreeGrafter"/>
</dbReference>
<feature type="chain" id="PRO_5020957474" description="peptidoglycan lytic exotransglycosylase" evidence="6">
    <location>
        <begin position="23"/>
        <end position="343"/>
    </location>
</feature>
<dbReference type="PANTHER" id="PTHR30124:SF0">
    <property type="entry name" value="MEMBRANE-BOUND LYTIC MUREIN TRANSGLYCOSYLASE A"/>
    <property type="match status" value="1"/>
</dbReference>
<dbReference type="EMBL" id="SLWW01000002">
    <property type="protein sequence ID" value="TCO73422.1"/>
    <property type="molecule type" value="Genomic_DNA"/>
</dbReference>
<dbReference type="GO" id="GO:0004553">
    <property type="term" value="F:hydrolase activity, hydrolyzing O-glycosyl compounds"/>
    <property type="evidence" value="ECO:0007669"/>
    <property type="project" value="InterPro"/>
</dbReference>
<dbReference type="InterPro" id="IPR026044">
    <property type="entry name" value="MltA"/>
</dbReference>
<dbReference type="RefSeq" id="WP_132541703.1">
    <property type="nucleotide sequence ID" value="NZ_SLWW01000002.1"/>
</dbReference>
<keyword evidence="4" id="KW-0961">Cell wall biogenesis/degradation</keyword>
<keyword evidence="9" id="KW-1185">Reference proteome</keyword>
<dbReference type="PIRSF" id="PIRSF019422">
    <property type="entry name" value="MltA"/>
    <property type="match status" value="1"/>
</dbReference>
<protein>
    <recommendedName>
        <fullName evidence="2">peptidoglycan lytic exotransglycosylase</fullName>
        <ecNumber evidence="2">4.2.2.n1</ecNumber>
    </recommendedName>
    <alternativeName>
        <fullName evidence="5">Murein hydrolase A</fullName>
    </alternativeName>
</protein>
<dbReference type="AlphaFoldDB" id="A0A4R2KLF0"/>
<dbReference type="Gene3D" id="2.40.240.50">
    <property type="entry name" value="Barwin-like endoglucanases"/>
    <property type="match status" value="1"/>
</dbReference>
<evidence type="ECO:0000256" key="2">
    <source>
        <dbReference type="ARBA" id="ARBA00012587"/>
    </source>
</evidence>
<keyword evidence="6" id="KW-0732">Signal</keyword>
<evidence type="ECO:0000256" key="3">
    <source>
        <dbReference type="ARBA" id="ARBA00023239"/>
    </source>
</evidence>
<dbReference type="Pfam" id="PF03562">
    <property type="entry name" value="MltA"/>
    <property type="match status" value="1"/>
</dbReference>
<dbReference type="Pfam" id="PF06725">
    <property type="entry name" value="3D"/>
    <property type="match status" value="1"/>
</dbReference>
<dbReference type="CDD" id="cd14485">
    <property type="entry name" value="mltA_like_LT_A"/>
    <property type="match status" value="1"/>
</dbReference>
<dbReference type="OrthoDB" id="9783686at2"/>
<dbReference type="InterPro" id="IPR005300">
    <property type="entry name" value="MltA_B"/>
</dbReference>
<evidence type="ECO:0000313" key="8">
    <source>
        <dbReference type="EMBL" id="TCO73422.1"/>
    </source>
</evidence>
<sequence>MIRGLGAAICLALAMSAGPARPDATIDILKFSDLKGWGGDDHAAALAVFRNTCPDLPDPAWASLCALAESQTDARRFFELFFRPVLIGGGAPALFTGYFEPELRGARKPDALFRHPIYRKPPELVAGQPWYSRREIHETGVLRGRGLEIAWLDDPVDLFFLQVQGSGRIRLTDGSAIRVGYGGKNGHDYRSIGQELVRRGIYTPHQVSAQVIRAWVKRNPEEGRDLLLHNPSFVFFRELGNVPSDKGPLGAMNRSVTPMRTIAVDPDYVPLGAPVWIEKGGRTPLHRLMVAQDTGSAIKGAQRADIFYGTGAAAGDQAGRIRDRGRMVVLLPIETALAMLPEG</sequence>
<dbReference type="GO" id="GO:0071555">
    <property type="term" value="P:cell wall organization"/>
    <property type="evidence" value="ECO:0007669"/>
    <property type="project" value="UniProtKB-KW"/>
</dbReference>
<evidence type="ECO:0000256" key="5">
    <source>
        <dbReference type="ARBA" id="ARBA00030918"/>
    </source>
</evidence>
<dbReference type="GO" id="GO:0009254">
    <property type="term" value="P:peptidoglycan turnover"/>
    <property type="evidence" value="ECO:0007669"/>
    <property type="project" value="InterPro"/>
</dbReference>
<dbReference type="InterPro" id="IPR036908">
    <property type="entry name" value="RlpA-like_sf"/>
</dbReference>
<evidence type="ECO:0000259" key="7">
    <source>
        <dbReference type="SMART" id="SM00925"/>
    </source>
</evidence>
<reference evidence="8 9" key="1">
    <citation type="submission" date="2019-03" db="EMBL/GenBank/DDBJ databases">
        <title>Genomic Encyclopedia of Type Strains, Phase IV (KMG-IV): sequencing the most valuable type-strain genomes for metagenomic binning, comparative biology and taxonomic classification.</title>
        <authorList>
            <person name="Goeker M."/>
        </authorList>
    </citation>
    <scope>NUCLEOTIDE SEQUENCE [LARGE SCALE GENOMIC DNA]</scope>
    <source>
        <strain evidence="8 9">DSM 4868</strain>
    </source>
</reference>
<evidence type="ECO:0000256" key="4">
    <source>
        <dbReference type="ARBA" id="ARBA00023316"/>
    </source>
</evidence>
<comment type="catalytic activity">
    <reaction evidence="1">
        <text>Exolytic cleavage of the (1-&gt;4)-beta-glycosidic linkage between N-acetylmuramic acid (MurNAc) and N-acetylglucosamine (GlcNAc) residues in peptidoglycan, from either the reducing or the non-reducing ends of the peptidoglycan chains, with concomitant formation of a 1,6-anhydrobond in the MurNAc residue.</text>
        <dbReference type="EC" id="4.2.2.n1"/>
    </reaction>
</comment>
<dbReference type="InterPro" id="IPR010611">
    <property type="entry name" value="3D_dom"/>
</dbReference>
<keyword evidence="3" id="KW-0456">Lyase</keyword>
<feature type="signal peptide" evidence="6">
    <location>
        <begin position="1"/>
        <end position="22"/>
    </location>
</feature>